<dbReference type="InterPro" id="IPR002125">
    <property type="entry name" value="CMP_dCMP_dom"/>
</dbReference>
<evidence type="ECO:0000256" key="2">
    <source>
        <dbReference type="ARBA" id="ARBA00022833"/>
    </source>
</evidence>
<dbReference type="Gene3D" id="3.40.140.10">
    <property type="entry name" value="Cytidine Deaminase, domain 2"/>
    <property type="match status" value="1"/>
</dbReference>
<comment type="caution">
    <text evidence="4">The sequence shown here is derived from an EMBL/GenBank/DDBJ whole genome shotgun (WGS) entry which is preliminary data.</text>
</comment>
<sequence length="149" mass="15839">MSNNIYAEALTQAIAQARLAVDEGGMPFGAALVVDGEIVSLGRNRQIPDSDYFAHAEVKALTDHVKKPYAKEAGAVLVATEAPCIMCCGTALVSGISKVIVGEDVHFAGGLDVLRNEGVEVEVLGNEECIAMVGDFIAEHEDRWNFFSA</sequence>
<gene>
    <name evidence="4" type="primary">cdd</name>
    <name evidence="4" type="ORF">AUR04nite_16750</name>
</gene>
<protein>
    <submittedName>
        <fullName evidence="4">tRNA-specific adenosine deaminase</fullName>
    </submittedName>
</protein>
<dbReference type="PANTHER" id="PTHR11079:SF162">
    <property type="entry name" value="RIBOFLAVIN BIOSYNTHESIS PROTEIN PYRD, CHLOROPLASTIC"/>
    <property type="match status" value="1"/>
</dbReference>
<dbReference type="PANTHER" id="PTHR11079">
    <property type="entry name" value="CYTOSINE DEAMINASE FAMILY MEMBER"/>
    <property type="match status" value="1"/>
</dbReference>
<dbReference type="InterPro" id="IPR016193">
    <property type="entry name" value="Cytidine_deaminase-like"/>
</dbReference>
<dbReference type="GO" id="GO:0008270">
    <property type="term" value="F:zinc ion binding"/>
    <property type="evidence" value="ECO:0007669"/>
    <property type="project" value="InterPro"/>
</dbReference>
<dbReference type="RefSeq" id="WP_141363887.1">
    <property type="nucleotide sequence ID" value="NZ_BAAAJL010000003.1"/>
</dbReference>
<dbReference type="PROSITE" id="PS00903">
    <property type="entry name" value="CYT_DCMP_DEAMINASES_1"/>
    <property type="match status" value="1"/>
</dbReference>
<feature type="domain" description="CMP/dCMP-type deaminase" evidence="3">
    <location>
        <begin position="4"/>
        <end position="122"/>
    </location>
</feature>
<dbReference type="EMBL" id="BJNY01000008">
    <property type="protein sequence ID" value="GED06143.1"/>
    <property type="molecule type" value="Genomic_DNA"/>
</dbReference>
<accession>A0A4Y4DNG5</accession>
<name>A0A4Y4DNG5_GLUUR</name>
<dbReference type="OrthoDB" id="9802676at2"/>
<dbReference type="SUPFAM" id="SSF53927">
    <property type="entry name" value="Cytidine deaminase-like"/>
    <property type="match status" value="1"/>
</dbReference>
<dbReference type="GO" id="GO:0016787">
    <property type="term" value="F:hydrolase activity"/>
    <property type="evidence" value="ECO:0007669"/>
    <property type="project" value="InterPro"/>
</dbReference>
<dbReference type="Pfam" id="PF00383">
    <property type="entry name" value="dCMP_cyt_deam_1"/>
    <property type="match status" value="1"/>
</dbReference>
<proteinExistence type="predicted"/>
<dbReference type="Proteomes" id="UP000316612">
    <property type="component" value="Unassembled WGS sequence"/>
</dbReference>
<dbReference type="CDD" id="cd01285">
    <property type="entry name" value="nucleoside_deaminase"/>
    <property type="match status" value="1"/>
</dbReference>
<evidence type="ECO:0000256" key="1">
    <source>
        <dbReference type="ARBA" id="ARBA00022723"/>
    </source>
</evidence>
<dbReference type="InterPro" id="IPR016192">
    <property type="entry name" value="APOBEC/CMP_deaminase_Zn-bd"/>
</dbReference>
<keyword evidence="2" id="KW-0862">Zinc</keyword>
<evidence type="ECO:0000313" key="5">
    <source>
        <dbReference type="Proteomes" id="UP000316612"/>
    </source>
</evidence>
<evidence type="ECO:0000259" key="3">
    <source>
        <dbReference type="PROSITE" id="PS51747"/>
    </source>
</evidence>
<dbReference type="AlphaFoldDB" id="A0A4Y4DNG5"/>
<evidence type="ECO:0000313" key="4">
    <source>
        <dbReference type="EMBL" id="GED06143.1"/>
    </source>
</evidence>
<dbReference type="PROSITE" id="PS51747">
    <property type="entry name" value="CYT_DCMP_DEAMINASES_2"/>
    <property type="match status" value="1"/>
</dbReference>
<reference evidence="4 5" key="1">
    <citation type="submission" date="2019-06" db="EMBL/GenBank/DDBJ databases">
        <title>Whole genome shotgun sequence of Glutamicibacter uratoxydans NBRC 15515.</title>
        <authorList>
            <person name="Hosoyama A."/>
            <person name="Uohara A."/>
            <person name="Ohji S."/>
            <person name="Ichikawa N."/>
        </authorList>
    </citation>
    <scope>NUCLEOTIDE SEQUENCE [LARGE SCALE GENOMIC DNA]</scope>
    <source>
        <strain evidence="4 5">NBRC 15515</strain>
    </source>
</reference>
<keyword evidence="1" id="KW-0479">Metal-binding</keyword>
<keyword evidence="5" id="KW-1185">Reference proteome</keyword>
<organism evidence="4 5">
    <name type="scientific">Glutamicibacter uratoxydans</name>
    <name type="common">Arthrobacter uratoxydans</name>
    <dbReference type="NCBI Taxonomy" id="43667"/>
    <lineage>
        <taxon>Bacteria</taxon>
        <taxon>Bacillati</taxon>
        <taxon>Actinomycetota</taxon>
        <taxon>Actinomycetes</taxon>
        <taxon>Micrococcales</taxon>
        <taxon>Micrococcaceae</taxon>
        <taxon>Glutamicibacter</taxon>
    </lineage>
</organism>